<keyword evidence="3" id="KW-1185">Reference proteome</keyword>
<protein>
    <submittedName>
        <fullName evidence="2">Glycosyl transferase family 2</fullName>
    </submittedName>
</protein>
<dbReference type="InterPro" id="IPR001173">
    <property type="entry name" value="Glyco_trans_2-like"/>
</dbReference>
<keyword evidence="2" id="KW-0808">Transferase</keyword>
<gene>
    <name evidence="2" type="ORF">CfE428DRAFT_0865</name>
</gene>
<dbReference type="Gene3D" id="3.90.550.10">
    <property type="entry name" value="Spore Coat Polysaccharide Biosynthesis Protein SpsA, Chain A"/>
    <property type="match status" value="1"/>
</dbReference>
<dbReference type="Pfam" id="PF00535">
    <property type="entry name" value="Glycos_transf_2"/>
    <property type="match status" value="1"/>
</dbReference>
<dbReference type="EMBL" id="ABVL01000002">
    <property type="protein sequence ID" value="EDY21620.1"/>
    <property type="molecule type" value="Genomic_DNA"/>
</dbReference>
<feature type="domain" description="Glycosyltransferase 2-like" evidence="1">
    <location>
        <begin position="12"/>
        <end position="135"/>
    </location>
</feature>
<comment type="caution">
    <text evidence="2">The sequence shown here is derived from an EMBL/GenBank/DDBJ whole genome shotgun (WGS) entry which is preliminary data.</text>
</comment>
<dbReference type="InParanoid" id="B4CW28"/>
<evidence type="ECO:0000313" key="2">
    <source>
        <dbReference type="EMBL" id="EDY21620.1"/>
    </source>
</evidence>
<dbReference type="PANTHER" id="PTHR22916">
    <property type="entry name" value="GLYCOSYLTRANSFERASE"/>
    <property type="match status" value="1"/>
</dbReference>
<evidence type="ECO:0000313" key="3">
    <source>
        <dbReference type="Proteomes" id="UP000005824"/>
    </source>
</evidence>
<sequence length="300" mass="33772">MSAANLGPLVLAVPVFNGERFLAETLASLNEQGDDVRWWMQDGASKDGTVEIARRFVRPCDKIVSEPDSGQPDALNRAFQQMGGEIIGFLNADDTLLPGTARKVLDYFAAHPDVDLVCGEIEWIDEHSNVTGRHAGRIHSLAEVLDIYGVWWANRQWVQPEVFFRRSLWEKAGLFDPKWNLVFDYEFWIRCFRAGARVAHLSEPLTRFRIHGAQKSAAATNAADEIRAVVRKHLDDGAPLPAVRRWKLEAELSYDLYQGGKNGTARGSFPAEVLRHPQWLLSSPARARLWAACTRRLKQG</sequence>
<proteinExistence type="predicted"/>
<dbReference type="CDD" id="cd06433">
    <property type="entry name" value="GT_2_WfgS_like"/>
    <property type="match status" value="1"/>
</dbReference>
<dbReference type="InterPro" id="IPR029044">
    <property type="entry name" value="Nucleotide-diphossugar_trans"/>
</dbReference>
<dbReference type="PANTHER" id="PTHR22916:SF65">
    <property type="entry name" value="SLR1065 PROTEIN"/>
    <property type="match status" value="1"/>
</dbReference>
<dbReference type="SUPFAM" id="SSF53448">
    <property type="entry name" value="Nucleotide-diphospho-sugar transferases"/>
    <property type="match status" value="1"/>
</dbReference>
<dbReference type="Proteomes" id="UP000005824">
    <property type="component" value="Unassembled WGS sequence"/>
</dbReference>
<dbReference type="RefSeq" id="WP_006978192.1">
    <property type="nucleotide sequence ID" value="NZ_ABVL01000002.1"/>
</dbReference>
<dbReference type="AlphaFoldDB" id="B4CW28"/>
<evidence type="ECO:0000259" key="1">
    <source>
        <dbReference type="Pfam" id="PF00535"/>
    </source>
</evidence>
<dbReference type="eggNOG" id="COG1215">
    <property type="taxonomic scope" value="Bacteria"/>
</dbReference>
<dbReference type="STRING" id="497964.CfE428DRAFT_0865"/>
<dbReference type="GO" id="GO:0016758">
    <property type="term" value="F:hexosyltransferase activity"/>
    <property type="evidence" value="ECO:0007669"/>
    <property type="project" value="UniProtKB-ARBA"/>
</dbReference>
<reference evidence="2 3" key="1">
    <citation type="journal article" date="2011" name="J. Bacteriol.">
        <title>Genome sequence of Chthoniobacter flavus Ellin428, an aerobic heterotrophic soil bacterium.</title>
        <authorList>
            <person name="Kant R."/>
            <person name="van Passel M.W."/>
            <person name="Palva A."/>
            <person name="Lucas S."/>
            <person name="Lapidus A."/>
            <person name="Glavina Del Rio T."/>
            <person name="Dalin E."/>
            <person name="Tice H."/>
            <person name="Bruce D."/>
            <person name="Goodwin L."/>
            <person name="Pitluck S."/>
            <person name="Larimer F.W."/>
            <person name="Land M.L."/>
            <person name="Hauser L."/>
            <person name="Sangwan P."/>
            <person name="de Vos W.M."/>
            <person name="Janssen P.H."/>
            <person name="Smidt H."/>
        </authorList>
    </citation>
    <scope>NUCLEOTIDE SEQUENCE [LARGE SCALE GENOMIC DNA]</scope>
    <source>
        <strain evidence="2 3">Ellin428</strain>
    </source>
</reference>
<organism evidence="2 3">
    <name type="scientific">Chthoniobacter flavus Ellin428</name>
    <dbReference type="NCBI Taxonomy" id="497964"/>
    <lineage>
        <taxon>Bacteria</taxon>
        <taxon>Pseudomonadati</taxon>
        <taxon>Verrucomicrobiota</taxon>
        <taxon>Spartobacteria</taxon>
        <taxon>Chthoniobacterales</taxon>
        <taxon>Chthoniobacteraceae</taxon>
        <taxon>Chthoniobacter</taxon>
    </lineage>
</organism>
<accession>B4CW28</accession>
<name>B4CW28_9BACT</name>